<evidence type="ECO:0000256" key="7">
    <source>
        <dbReference type="RuleBase" id="RU003345"/>
    </source>
</evidence>
<dbReference type="PROSITE" id="PS00687">
    <property type="entry name" value="ALDEHYDE_DEHYDR_GLU"/>
    <property type="match status" value="1"/>
</dbReference>
<dbReference type="RefSeq" id="WP_096674196.1">
    <property type="nucleotide sequence ID" value="NZ_OANS01000004.1"/>
</dbReference>
<dbReference type="PROSITE" id="PS00070">
    <property type="entry name" value="ALDEHYDE_DEHYDR_CYS"/>
    <property type="match status" value="1"/>
</dbReference>
<dbReference type="PANTHER" id="PTHR43570:SF20">
    <property type="entry name" value="ALDEHYDE DEHYDROGENASE ALDX-RELATED"/>
    <property type="match status" value="1"/>
</dbReference>
<dbReference type="Gene3D" id="3.40.309.10">
    <property type="entry name" value="Aldehyde Dehydrogenase, Chain A, domain 2"/>
    <property type="match status" value="1"/>
</dbReference>
<dbReference type="InterPro" id="IPR016162">
    <property type="entry name" value="Ald_DH_N"/>
</dbReference>
<organism evidence="9 10">
    <name type="scientific">Polynucleobacter meluiroseus</name>
    <dbReference type="NCBI Taxonomy" id="1938814"/>
    <lineage>
        <taxon>Bacteria</taxon>
        <taxon>Pseudomonadati</taxon>
        <taxon>Pseudomonadota</taxon>
        <taxon>Betaproteobacteria</taxon>
        <taxon>Burkholderiales</taxon>
        <taxon>Burkholderiaceae</taxon>
        <taxon>Polynucleobacter</taxon>
    </lineage>
</organism>
<evidence type="ECO:0000259" key="8">
    <source>
        <dbReference type="Pfam" id="PF00171"/>
    </source>
</evidence>
<keyword evidence="3" id="KW-0520">NAD</keyword>
<evidence type="ECO:0000256" key="4">
    <source>
        <dbReference type="PIRNR" id="PIRNR036492"/>
    </source>
</evidence>
<dbReference type="FunFam" id="3.40.309.10:FF:000034">
    <property type="entry name" value="Aldehyde dehydrogenase, dimeric NADP-preferring"/>
    <property type="match status" value="1"/>
</dbReference>
<evidence type="ECO:0000313" key="9">
    <source>
        <dbReference type="EMBL" id="SNX29276.1"/>
    </source>
</evidence>
<dbReference type="InterPro" id="IPR012394">
    <property type="entry name" value="Aldehyde_DH_NAD(P)"/>
</dbReference>
<dbReference type="InterPro" id="IPR016161">
    <property type="entry name" value="Ald_DH/histidinol_DH"/>
</dbReference>
<gene>
    <name evidence="9" type="ORF">SAMN06295945_1644</name>
</gene>
<evidence type="ECO:0000256" key="6">
    <source>
        <dbReference type="PROSITE-ProRule" id="PRU10007"/>
    </source>
</evidence>
<sequence length="468" mass="51255">MNRFTLQFEELKAAFAAEPNPTLEVRLERIGRIEKMIANNEEKICKAISADFGVRNPIETRLAEFQMIYQACKYTRKHLKEWLKPVQMEVPFYMGSSQAWVQNQALGVVGILSPWNYPVQLALIPAIAALAAGNRVWLKPSERCSRTSGFLAQLIAEYFHPSEFSVSTGGADVAESIAALPFDHLFFTGSEHVGIKVMHAAANNLTPVTLELGGKSPAIVDSSADLKEAASSIVYGKLLNSGQTCIAPDYVLIQDGDATRFIDELQIAAQAQFSNPAELTGPIDDKQLARWERLLKDALDKGAQAIPLLKANAQDSQHPPRFTPVALIKVPQDALVMQEELFGPILPIVVAADISAAIAFVNQKPKPLALYFFGKDKTALQRVLAETSSGGVTVNDTLLHIGVEELPFGGVGASGMGAYHGKAGFDTFTHQKSILDVRGFFGMRFLRGTKVVRPPYGPKVERLIRWLR</sequence>
<dbReference type="PANTHER" id="PTHR43570">
    <property type="entry name" value="ALDEHYDE DEHYDROGENASE"/>
    <property type="match status" value="1"/>
</dbReference>
<dbReference type="InterPro" id="IPR015590">
    <property type="entry name" value="Aldehyde_DH_dom"/>
</dbReference>
<dbReference type="Gene3D" id="3.40.605.10">
    <property type="entry name" value="Aldehyde Dehydrogenase, Chain A, domain 1"/>
    <property type="match status" value="1"/>
</dbReference>
<dbReference type="InterPro" id="IPR029510">
    <property type="entry name" value="Ald_DH_CS_GLU"/>
</dbReference>
<evidence type="ECO:0000256" key="5">
    <source>
        <dbReference type="PIRSR" id="PIRSR036492-1"/>
    </source>
</evidence>
<dbReference type="InterPro" id="IPR016160">
    <property type="entry name" value="Ald_DH_CS_CYS"/>
</dbReference>
<evidence type="ECO:0000256" key="3">
    <source>
        <dbReference type="ARBA" id="ARBA00023027"/>
    </source>
</evidence>
<dbReference type="AlphaFoldDB" id="A0A240E432"/>
<dbReference type="InterPro" id="IPR016163">
    <property type="entry name" value="Ald_DH_C"/>
</dbReference>
<dbReference type="SUPFAM" id="SSF53720">
    <property type="entry name" value="ALDH-like"/>
    <property type="match status" value="1"/>
</dbReference>
<dbReference type="EMBL" id="OANS01000004">
    <property type="protein sequence ID" value="SNX29276.1"/>
    <property type="molecule type" value="Genomic_DNA"/>
</dbReference>
<dbReference type="GO" id="GO:0004029">
    <property type="term" value="F:aldehyde dehydrogenase (NAD+) activity"/>
    <property type="evidence" value="ECO:0007669"/>
    <property type="project" value="TreeGrafter"/>
</dbReference>
<dbReference type="Pfam" id="PF00171">
    <property type="entry name" value="Aldedh"/>
    <property type="match status" value="1"/>
</dbReference>
<name>A0A240E432_9BURK</name>
<dbReference type="PIRSF" id="PIRSF036492">
    <property type="entry name" value="ALDH"/>
    <property type="match status" value="1"/>
</dbReference>
<evidence type="ECO:0000256" key="2">
    <source>
        <dbReference type="ARBA" id="ARBA00023002"/>
    </source>
</evidence>
<feature type="domain" description="Aldehyde dehydrogenase" evidence="8">
    <location>
        <begin position="13"/>
        <end position="434"/>
    </location>
</feature>
<feature type="active site" evidence="5 6">
    <location>
        <position position="211"/>
    </location>
</feature>
<dbReference type="GO" id="GO:0006081">
    <property type="term" value="P:aldehyde metabolic process"/>
    <property type="evidence" value="ECO:0007669"/>
    <property type="project" value="InterPro"/>
</dbReference>
<evidence type="ECO:0000256" key="1">
    <source>
        <dbReference type="ARBA" id="ARBA00009986"/>
    </source>
</evidence>
<feature type="active site" evidence="5">
    <location>
        <position position="245"/>
    </location>
</feature>
<dbReference type="OrthoDB" id="6187633at2"/>
<proteinExistence type="inferred from homology"/>
<protein>
    <recommendedName>
        <fullName evidence="4">Aldehyde dehydrogenase</fullName>
    </recommendedName>
</protein>
<dbReference type="FunFam" id="3.40.605.10:FF:000004">
    <property type="entry name" value="Aldehyde dehydrogenase"/>
    <property type="match status" value="1"/>
</dbReference>
<evidence type="ECO:0000313" key="10">
    <source>
        <dbReference type="Proteomes" id="UP000218069"/>
    </source>
</evidence>
<accession>A0A240E432</accession>
<reference evidence="10" key="1">
    <citation type="submission" date="2017-08" db="EMBL/GenBank/DDBJ databases">
        <authorList>
            <person name="Varghese N."/>
            <person name="Submissions S."/>
        </authorList>
    </citation>
    <scope>NUCLEOTIDE SEQUENCE [LARGE SCALE GENOMIC DNA]</scope>
    <source>
        <strain evidence="10">AP-Melu-1000-B4</strain>
    </source>
</reference>
<dbReference type="GO" id="GO:0005737">
    <property type="term" value="C:cytoplasm"/>
    <property type="evidence" value="ECO:0007669"/>
    <property type="project" value="TreeGrafter"/>
</dbReference>
<comment type="similarity">
    <text evidence="1 4 7">Belongs to the aldehyde dehydrogenase family.</text>
</comment>
<keyword evidence="2 4" id="KW-0560">Oxidoreductase</keyword>
<keyword evidence="10" id="KW-1185">Reference proteome</keyword>
<dbReference type="Proteomes" id="UP000218069">
    <property type="component" value="Unassembled WGS sequence"/>
</dbReference>